<sequence>MKPARSALIRLAAFVTASVFSGVVVVNTLTDPMTGPSVTYHAVFTDVTGLQPGSAVTVAGVRVGEVAEVTARDGLAQVSFDVAADQRIPASGLAVVRYADLTGARALSLTPGQGGPPLPAGATIPVERTRPALDLTALFNGFKPLFEALEPGQVNQLAAEIVAVFQGEGATANALLSRIVSLTATIAGRDEVIGEVIDNLNAVLGTMNQRRDELRGLVDGLARLASETAASREQITAAIDSGSAVARSLAELLGDLGPGLSRDVRSVQEISAMLVRNQQQIDGAVQEMPAFLGTLNRTTSYGSWANVYLCNLSVYVAGDPVELGAGPHTEVCR</sequence>
<name>A0A1H3Q6T3_9PSEU</name>
<dbReference type="STRING" id="418495.SAMN05216215_104613"/>
<accession>A0A1H3Q6T3</accession>
<evidence type="ECO:0000313" key="4">
    <source>
        <dbReference type="Proteomes" id="UP000199529"/>
    </source>
</evidence>
<dbReference type="EMBL" id="FNOK01000046">
    <property type="protein sequence ID" value="SDZ09097.1"/>
    <property type="molecule type" value="Genomic_DNA"/>
</dbReference>
<dbReference type="PANTHER" id="PTHR33371">
    <property type="entry name" value="INTERMEMBRANE PHOSPHOLIPID TRANSPORT SYSTEM BINDING PROTEIN MLAD-RELATED"/>
    <property type="match status" value="1"/>
</dbReference>
<keyword evidence="4" id="KW-1185">Reference proteome</keyword>
<organism evidence="3 4">
    <name type="scientific">Saccharopolyspora shandongensis</name>
    <dbReference type="NCBI Taxonomy" id="418495"/>
    <lineage>
        <taxon>Bacteria</taxon>
        <taxon>Bacillati</taxon>
        <taxon>Actinomycetota</taxon>
        <taxon>Actinomycetes</taxon>
        <taxon>Pseudonocardiales</taxon>
        <taxon>Pseudonocardiaceae</taxon>
        <taxon>Saccharopolyspora</taxon>
    </lineage>
</organism>
<dbReference type="InterPro" id="IPR003399">
    <property type="entry name" value="Mce/MlaD"/>
</dbReference>
<dbReference type="NCBIfam" id="TIGR00996">
    <property type="entry name" value="Mtu_fam_mce"/>
    <property type="match status" value="1"/>
</dbReference>
<dbReference type="InterPro" id="IPR005693">
    <property type="entry name" value="Mce"/>
</dbReference>
<reference evidence="4" key="1">
    <citation type="submission" date="2016-10" db="EMBL/GenBank/DDBJ databases">
        <authorList>
            <person name="Varghese N."/>
            <person name="Submissions S."/>
        </authorList>
    </citation>
    <scope>NUCLEOTIDE SEQUENCE [LARGE SCALE GENOMIC DNA]</scope>
    <source>
        <strain evidence="4">CGMCC 4.3530</strain>
    </source>
</reference>
<feature type="domain" description="Mammalian cell entry C-terminal" evidence="2">
    <location>
        <begin position="117"/>
        <end position="303"/>
    </location>
</feature>
<gene>
    <name evidence="3" type="ORF">SAMN05216215_104613</name>
</gene>
<dbReference type="GO" id="GO:0051701">
    <property type="term" value="P:biological process involved in interaction with host"/>
    <property type="evidence" value="ECO:0007669"/>
    <property type="project" value="TreeGrafter"/>
</dbReference>
<dbReference type="Pfam" id="PF02470">
    <property type="entry name" value="MlaD"/>
    <property type="match status" value="1"/>
</dbReference>
<dbReference type="InterPro" id="IPR024516">
    <property type="entry name" value="Mce_C"/>
</dbReference>
<dbReference type="InterPro" id="IPR052336">
    <property type="entry name" value="MlaD_Phospholipid_Transporter"/>
</dbReference>
<dbReference type="GO" id="GO:0005576">
    <property type="term" value="C:extracellular region"/>
    <property type="evidence" value="ECO:0007669"/>
    <property type="project" value="TreeGrafter"/>
</dbReference>
<dbReference type="OrthoDB" id="338143at2"/>
<protein>
    <submittedName>
        <fullName evidence="3">Phospholipid/cholesterol/gamma-HCH transport system substrate-binding protein</fullName>
    </submittedName>
</protein>
<evidence type="ECO:0000313" key="3">
    <source>
        <dbReference type="EMBL" id="SDZ09097.1"/>
    </source>
</evidence>
<dbReference type="RefSeq" id="WP_093274030.1">
    <property type="nucleotide sequence ID" value="NZ_FNOK01000046.1"/>
</dbReference>
<dbReference type="AlphaFoldDB" id="A0A1H3Q6T3"/>
<dbReference type="PANTHER" id="PTHR33371:SF17">
    <property type="entry name" value="MCE-FAMILY PROTEIN MCE1B"/>
    <property type="match status" value="1"/>
</dbReference>
<proteinExistence type="predicted"/>
<feature type="domain" description="Mce/MlaD" evidence="1">
    <location>
        <begin position="37"/>
        <end position="112"/>
    </location>
</feature>
<dbReference type="Pfam" id="PF11887">
    <property type="entry name" value="Mce4_CUP1"/>
    <property type="match status" value="1"/>
</dbReference>
<dbReference type="Proteomes" id="UP000199529">
    <property type="component" value="Unassembled WGS sequence"/>
</dbReference>
<evidence type="ECO:0000259" key="1">
    <source>
        <dbReference type="Pfam" id="PF02470"/>
    </source>
</evidence>
<evidence type="ECO:0000259" key="2">
    <source>
        <dbReference type="Pfam" id="PF11887"/>
    </source>
</evidence>